<dbReference type="InterPro" id="IPR024403">
    <property type="entry name" value="DHOase_cat"/>
</dbReference>
<name>Q1IJ01_KORVE</name>
<dbReference type="Gene3D" id="2.30.40.10">
    <property type="entry name" value="Urease, subunit C, domain 1"/>
    <property type="match status" value="1"/>
</dbReference>
<dbReference type="GO" id="GO:0004151">
    <property type="term" value="F:dihydroorotase activity"/>
    <property type="evidence" value="ECO:0007669"/>
    <property type="project" value="UniProtKB-UniRule"/>
</dbReference>
<dbReference type="SUPFAM" id="SSF51556">
    <property type="entry name" value="Metallo-dependent hydrolases"/>
    <property type="match status" value="1"/>
</dbReference>
<dbReference type="AlphaFoldDB" id="Q1IJ01"/>
<keyword evidence="3 6" id="KW-0479">Metal-binding</keyword>
<keyword evidence="9" id="KW-1185">Reference proteome</keyword>
<feature type="binding site" evidence="6">
    <location>
        <begin position="327"/>
        <end position="328"/>
    </location>
    <ligand>
        <name>substrate</name>
    </ligand>
</feature>
<keyword evidence="4 6" id="KW-0378">Hydrolase</keyword>
<dbReference type="KEGG" id="aba:Acid345_4149"/>
<dbReference type="GO" id="GO:0006145">
    <property type="term" value="P:purine nucleobase catabolic process"/>
    <property type="evidence" value="ECO:0007669"/>
    <property type="project" value="TreeGrafter"/>
</dbReference>
<organism evidence="8 9">
    <name type="scientific">Koribacter versatilis (strain Ellin345)</name>
    <dbReference type="NCBI Taxonomy" id="204669"/>
    <lineage>
        <taxon>Bacteria</taxon>
        <taxon>Pseudomonadati</taxon>
        <taxon>Acidobacteriota</taxon>
        <taxon>Terriglobia</taxon>
        <taxon>Terriglobales</taxon>
        <taxon>Candidatus Korobacteraceae</taxon>
        <taxon>Candidatus Korobacter</taxon>
    </lineage>
</organism>
<dbReference type="STRING" id="204669.Acid345_4149"/>
<dbReference type="Gene3D" id="3.20.20.140">
    <property type="entry name" value="Metal-dependent hydrolases"/>
    <property type="match status" value="1"/>
</dbReference>
<evidence type="ECO:0000256" key="2">
    <source>
        <dbReference type="ARBA" id="ARBA00010286"/>
    </source>
</evidence>
<evidence type="ECO:0000256" key="6">
    <source>
        <dbReference type="HAMAP-Rule" id="MF_00220"/>
    </source>
</evidence>
<feature type="binding site" evidence="6">
    <location>
        <position position="236"/>
    </location>
    <ligand>
        <name>Zn(2+)</name>
        <dbReference type="ChEBI" id="CHEBI:29105"/>
        <label>2</label>
    </ligand>
</feature>
<comment type="cofactor">
    <cofactor evidence="6">
        <name>Zn(2+)</name>
        <dbReference type="ChEBI" id="CHEBI:29105"/>
    </cofactor>
    <text evidence="6">Binds 2 Zn(2+) ions per subunit.</text>
</comment>
<dbReference type="SUPFAM" id="SSF51338">
    <property type="entry name" value="Composite domain of metallo-dependent hydrolases"/>
    <property type="match status" value="1"/>
</dbReference>
<feature type="binding site" evidence="6">
    <location>
        <position position="67"/>
    </location>
    <ligand>
        <name>Zn(2+)</name>
        <dbReference type="ChEBI" id="CHEBI:29105"/>
        <label>1</label>
    </ligand>
</feature>
<dbReference type="InterPro" id="IPR032466">
    <property type="entry name" value="Metal_Hydrolase"/>
</dbReference>
<dbReference type="PANTHER" id="PTHR43668:SF2">
    <property type="entry name" value="ALLANTOINASE"/>
    <property type="match status" value="1"/>
</dbReference>
<feature type="binding site" evidence="6">
    <location>
        <position position="65"/>
    </location>
    <ligand>
        <name>Zn(2+)</name>
        <dbReference type="ChEBI" id="CHEBI:29105"/>
        <label>1</label>
    </ligand>
</feature>
<comment type="catalytic activity">
    <reaction evidence="6">
        <text>(S)-dihydroorotate + H2O = N-carbamoyl-L-aspartate + H(+)</text>
        <dbReference type="Rhea" id="RHEA:24296"/>
        <dbReference type="ChEBI" id="CHEBI:15377"/>
        <dbReference type="ChEBI" id="CHEBI:15378"/>
        <dbReference type="ChEBI" id="CHEBI:30864"/>
        <dbReference type="ChEBI" id="CHEBI:32814"/>
        <dbReference type="EC" id="3.5.2.3"/>
    </reaction>
</comment>
<feature type="domain" description="Dihydroorotase catalytic" evidence="7">
    <location>
        <begin position="56"/>
        <end position="241"/>
    </location>
</feature>
<gene>
    <name evidence="6" type="primary">pyrC</name>
    <name evidence="8" type="ordered locus">Acid345_4149</name>
</gene>
<dbReference type="GO" id="GO:0004038">
    <property type="term" value="F:allantoinase activity"/>
    <property type="evidence" value="ECO:0007669"/>
    <property type="project" value="TreeGrafter"/>
</dbReference>
<feature type="binding site" evidence="6">
    <location>
        <position position="156"/>
    </location>
    <ligand>
        <name>Zn(2+)</name>
        <dbReference type="ChEBI" id="CHEBI:29105"/>
        <label>2</label>
    </ligand>
</feature>
<evidence type="ECO:0000256" key="4">
    <source>
        <dbReference type="ARBA" id="ARBA00022801"/>
    </source>
</evidence>
<dbReference type="eggNOG" id="COG0044">
    <property type="taxonomic scope" value="Bacteria"/>
</dbReference>
<dbReference type="GO" id="GO:0044205">
    <property type="term" value="P:'de novo' UMP biosynthetic process"/>
    <property type="evidence" value="ECO:0007669"/>
    <property type="project" value="UniProtKB-UniRule"/>
</dbReference>
<keyword evidence="6" id="KW-0862">Zinc</keyword>
<comment type="pathway">
    <text evidence="6">Pyrimidine metabolism; UMP biosynthesis via de novo pathway; (S)-dihydroorotate from bicarbonate: step 3/3.</text>
</comment>
<dbReference type="NCBIfam" id="TIGR00857">
    <property type="entry name" value="pyrC_multi"/>
    <property type="match status" value="1"/>
</dbReference>
<accession>Q1IJ01</accession>
<dbReference type="InterPro" id="IPR050138">
    <property type="entry name" value="DHOase/Allantoinase_Hydrolase"/>
</dbReference>
<feature type="binding site" evidence="6">
    <location>
        <begin position="67"/>
        <end position="69"/>
    </location>
    <ligand>
        <name>substrate</name>
    </ligand>
</feature>
<evidence type="ECO:0000256" key="3">
    <source>
        <dbReference type="ARBA" id="ARBA00022723"/>
    </source>
</evidence>
<dbReference type="InterPro" id="IPR002195">
    <property type="entry name" value="Dihydroorotase_CS"/>
</dbReference>
<evidence type="ECO:0000313" key="8">
    <source>
        <dbReference type="EMBL" id="ABF43149.1"/>
    </source>
</evidence>
<dbReference type="InterPro" id="IPR011059">
    <property type="entry name" value="Metal-dep_hydrolase_composite"/>
</dbReference>
<comment type="similarity">
    <text evidence="2 6">Belongs to the metallo-dependent hydrolases superfamily. DHOase family. Class I DHOase subfamily.</text>
</comment>
<dbReference type="PANTHER" id="PTHR43668">
    <property type="entry name" value="ALLANTOINASE"/>
    <property type="match status" value="1"/>
</dbReference>
<dbReference type="PROSITE" id="PS00483">
    <property type="entry name" value="DIHYDROOROTASE_2"/>
    <property type="match status" value="1"/>
</dbReference>
<feature type="binding site" evidence="6">
    <location>
        <position position="313"/>
    </location>
    <ligand>
        <name>substrate</name>
    </ligand>
</feature>
<dbReference type="GO" id="GO:0008270">
    <property type="term" value="F:zinc ion binding"/>
    <property type="evidence" value="ECO:0007669"/>
    <property type="project" value="UniProtKB-UniRule"/>
</dbReference>
<dbReference type="EnsemblBacteria" id="ABF43149">
    <property type="protein sequence ID" value="ABF43149"/>
    <property type="gene ID" value="Acid345_4149"/>
</dbReference>
<sequence length="429" mass="46922">MTSTSVLIRRGHVIDPANNIDRPMDVLLREGRVAAITEPGGIKSEYEEEFDANHLVVAPGFIDLHVHLREPGQAHKETIASGTRSAAAGGFTSVCAMPNTSPVNDTPETTTWMLQPDRGAVVNVFPIAAATIGSNGEKLTNFRDLQRAGAVAISDDGKPILDDNLMREALRTAARLEMPVVQHAEDPRMHPGGCMNYGVTSLRLGLRGIPNASEASVVLRDIRLTRESRAHLHVAHISTAEALDAVRRAKKENLRVTAEVTPHHFTLLDENIGHYDTAYKMNPPLRANPDRDAMIAGLKDGTLDCIATDHAPHAYHEKEQEFDRAPFGIIGLETALPLAITVLHKHFEIPLTRIVQLMSTSPARLFQLMHRGSLAVGSHADVVVFDPKMKWKFEAAKGHSKSKNTPFDGWDFMGKVMATIVGGRPVYLA</sequence>
<evidence type="ECO:0000313" key="9">
    <source>
        <dbReference type="Proteomes" id="UP000002432"/>
    </source>
</evidence>
<protein>
    <recommendedName>
        <fullName evidence="6">Dihydroorotase</fullName>
        <shortName evidence="6">DHOase</shortName>
        <ecNumber evidence="6">3.5.2.3</ecNumber>
    </recommendedName>
</protein>
<dbReference type="CDD" id="cd01317">
    <property type="entry name" value="DHOase_IIa"/>
    <property type="match status" value="1"/>
</dbReference>
<feature type="binding site" evidence="6">
    <location>
        <position position="99"/>
    </location>
    <ligand>
        <name>substrate</name>
    </ligand>
</feature>
<proteinExistence type="inferred from homology"/>
<dbReference type="HOGENOM" id="CLU_015572_1_0_0"/>
<feature type="binding site" evidence="6">
    <location>
        <position position="309"/>
    </location>
    <ligand>
        <name>Zn(2+)</name>
        <dbReference type="ChEBI" id="CHEBI:29105"/>
        <label>1</label>
    </ligand>
</feature>
<evidence type="ECO:0000259" key="7">
    <source>
        <dbReference type="Pfam" id="PF12890"/>
    </source>
</evidence>
<dbReference type="Pfam" id="PF12890">
    <property type="entry name" value="DHOase"/>
    <property type="match status" value="1"/>
</dbReference>
<reference evidence="8 9" key="1">
    <citation type="journal article" date="2009" name="Appl. Environ. Microbiol.">
        <title>Three genomes from the phylum Acidobacteria provide insight into the lifestyles of these microorganisms in soils.</title>
        <authorList>
            <person name="Ward N.L."/>
            <person name="Challacombe J.F."/>
            <person name="Janssen P.H."/>
            <person name="Henrissat B."/>
            <person name="Coutinho P.M."/>
            <person name="Wu M."/>
            <person name="Xie G."/>
            <person name="Haft D.H."/>
            <person name="Sait M."/>
            <person name="Badger J."/>
            <person name="Barabote R.D."/>
            <person name="Bradley B."/>
            <person name="Brettin T.S."/>
            <person name="Brinkac L.M."/>
            <person name="Bruce D."/>
            <person name="Creasy T."/>
            <person name="Daugherty S.C."/>
            <person name="Davidsen T.M."/>
            <person name="DeBoy R.T."/>
            <person name="Detter J.C."/>
            <person name="Dodson R.J."/>
            <person name="Durkin A.S."/>
            <person name="Ganapathy A."/>
            <person name="Gwinn-Giglio M."/>
            <person name="Han C.S."/>
            <person name="Khouri H."/>
            <person name="Kiss H."/>
            <person name="Kothari S.P."/>
            <person name="Madupu R."/>
            <person name="Nelson K.E."/>
            <person name="Nelson W.C."/>
            <person name="Paulsen I."/>
            <person name="Penn K."/>
            <person name="Ren Q."/>
            <person name="Rosovitz M.J."/>
            <person name="Selengut J.D."/>
            <person name="Shrivastava S."/>
            <person name="Sullivan S.A."/>
            <person name="Tapia R."/>
            <person name="Thompson L.S."/>
            <person name="Watkins K.L."/>
            <person name="Yang Q."/>
            <person name="Yu C."/>
            <person name="Zafar N."/>
            <person name="Zhou L."/>
            <person name="Kuske C.R."/>
        </authorList>
    </citation>
    <scope>NUCLEOTIDE SEQUENCE [LARGE SCALE GENOMIC DNA]</scope>
    <source>
        <strain evidence="8 9">Ellin345</strain>
    </source>
</reference>
<dbReference type="InterPro" id="IPR004722">
    <property type="entry name" value="DHOase"/>
</dbReference>
<evidence type="ECO:0000256" key="1">
    <source>
        <dbReference type="ARBA" id="ARBA00002368"/>
    </source>
</evidence>
<dbReference type="OrthoDB" id="9765462at2"/>
<evidence type="ECO:0000256" key="5">
    <source>
        <dbReference type="ARBA" id="ARBA00022975"/>
    </source>
</evidence>
<dbReference type="UniPathway" id="UPA00070">
    <property type="reaction ID" value="UER00117"/>
</dbReference>
<feature type="binding site" evidence="6">
    <location>
        <position position="282"/>
    </location>
    <ligand>
        <name>substrate</name>
    </ligand>
</feature>
<comment type="function">
    <text evidence="1 6">Catalyzes the reversible cyclization of carbamoyl aspartate to dihydroorotate.</text>
</comment>
<keyword evidence="5 6" id="KW-0665">Pyrimidine biosynthesis</keyword>
<dbReference type="GO" id="GO:0005737">
    <property type="term" value="C:cytoplasm"/>
    <property type="evidence" value="ECO:0007669"/>
    <property type="project" value="TreeGrafter"/>
</dbReference>
<dbReference type="HAMAP" id="MF_00220_B">
    <property type="entry name" value="PyrC_classI_B"/>
    <property type="match status" value="1"/>
</dbReference>
<dbReference type="Proteomes" id="UP000002432">
    <property type="component" value="Chromosome"/>
</dbReference>
<dbReference type="EC" id="3.5.2.3" evidence="6"/>
<dbReference type="PROSITE" id="PS00482">
    <property type="entry name" value="DIHYDROOROTASE_1"/>
    <property type="match status" value="1"/>
</dbReference>
<dbReference type="EMBL" id="CP000360">
    <property type="protein sequence ID" value="ABF43149.1"/>
    <property type="molecule type" value="Genomic_DNA"/>
</dbReference>
<feature type="binding site" evidence="6">
    <location>
        <position position="156"/>
    </location>
    <ligand>
        <name>Zn(2+)</name>
        <dbReference type="ChEBI" id="CHEBI:29105"/>
        <label>1</label>
    </ligand>
</feature>
<dbReference type="RefSeq" id="WP_011524948.1">
    <property type="nucleotide sequence ID" value="NC_008009.1"/>
</dbReference>
<feature type="active site" evidence="6">
    <location>
        <position position="309"/>
    </location>
</feature>
<feature type="binding site" evidence="6">
    <location>
        <position position="183"/>
    </location>
    <ligand>
        <name>Zn(2+)</name>
        <dbReference type="ChEBI" id="CHEBI:29105"/>
        <label>2</label>
    </ligand>
</feature>